<keyword evidence="1" id="KW-1133">Transmembrane helix</keyword>
<evidence type="ECO:0000256" key="1">
    <source>
        <dbReference type="SAM" id="Phobius"/>
    </source>
</evidence>
<dbReference type="Proteomes" id="UP000235005">
    <property type="component" value="Unassembled WGS sequence"/>
</dbReference>
<keyword evidence="1" id="KW-0472">Membrane</keyword>
<evidence type="ECO:0000313" key="3">
    <source>
        <dbReference type="Proteomes" id="UP000235005"/>
    </source>
</evidence>
<dbReference type="EMBL" id="PKUS01000023">
    <property type="protein sequence ID" value="PLW67767.1"/>
    <property type="molecule type" value="Genomic_DNA"/>
</dbReference>
<comment type="caution">
    <text evidence="2">The sequence shown here is derived from an EMBL/GenBank/DDBJ whole genome shotgun (WGS) entry which is preliminary data.</text>
</comment>
<keyword evidence="3" id="KW-1185">Reference proteome</keyword>
<gene>
    <name evidence="2" type="ORF">C0039_15210</name>
</gene>
<accession>A0A2N5WZV7</accession>
<proteinExistence type="predicted"/>
<name>A0A2N5WZV7_9GAMM</name>
<sequence>MTATTKRLLLILLALVGVMVITTGIAWMAETDPLTPGNWTGEVNDAIGPWRITLTLVRWAVWCALWWCWERVGQWLFWGEGESRKAQHLHWSGMRNRMMGSLAAAEAIILISHLLGA</sequence>
<organism evidence="2 3">
    <name type="scientific">Pseudohalioglobus lutimaris</name>
    <dbReference type="NCBI Taxonomy" id="1737061"/>
    <lineage>
        <taxon>Bacteria</taxon>
        <taxon>Pseudomonadati</taxon>
        <taxon>Pseudomonadota</taxon>
        <taxon>Gammaproteobacteria</taxon>
        <taxon>Cellvibrionales</taxon>
        <taxon>Halieaceae</taxon>
        <taxon>Pseudohalioglobus</taxon>
    </lineage>
</organism>
<reference evidence="2 3" key="1">
    <citation type="submission" date="2018-01" db="EMBL/GenBank/DDBJ databases">
        <title>The draft genome sequence of Halioglobus lutimaris HF004.</title>
        <authorList>
            <person name="Du Z.-J."/>
            <person name="Shi M.-J."/>
        </authorList>
    </citation>
    <scope>NUCLEOTIDE SEQUENCE [LARGE SCALE GENOMIC DNA]</scope>
    <source>
        <strain evidence="2 3">HF004</strain>
    </source>
</reference>
<keyword evidence="1" id="KW-0812">Transmembrane</keyword>
<protein>
    <submittedName>
        <fullName evidence="2">Uncharacterized protein</fullName>
    </submittedName>
</protein>
<dbReference type="AlphaFoldDB" id="A0A2N5WZV7"/>
<feature type="transmembrane region" description="Helical" evidence="1">
    <location>
        <begin position="50"/>
        <end position="69"/>
    </location>
</feature>
<evidence type="ECO:0000313" key="2">
    <source>
        <dbReference type="EMBL" id="PLW67767.1"/>
    </source>
</evidence>
<dbReference type="RefSeq" id="WP_101518534.1">
    <property type="nucleotide sequence ID" value="NZ_PKUS01000023.1"/>
</dbReference>